<keyword evidence="5" id="KW-0378">Hydrolase</keyword>
<keyword evidence="7" id="KW-1185">Reference proteome</keyword>
<accession>A0A0E3Q9A5</accession>
<evidence type="ECO:0000256" key="4">
    <source>
        <dbReference type="ARBA" id="ARBA00022741"/>
    </source>
</evidence>
<dbReference type="Proteomes" id="UP000033096">
    <property type="component" value="Chromosome"/>
</dbReference>
<dbReference type="InterPro" id="IPR008201">
    <property type="entry name" value="HepT-like"/>
</dbReference>
<dbReference type="GeneID" id="24811632"/>
<evidence type="ECO:0000313" key="6">
    <source>
        <dbReference type="EMBL" id="AKB45373.1"/>
    </source>
</evidence>
<evidence type="ECO:0000256" key="2">
    <source>
        <dbReference type="ARBA" id="ARBA00022649"/>
    </source>
</evidence>
<dbReference type="PATRIC" id="fig|1434123.4.peg.3813"/>
<dbReference type="RefSeq" id="WP_048122732.1">
    <property type="nucleotide sequence ID" value="NZ_CP009520.1"/>
</dbReference>
<dbReference type="GO" id="GO:0110001">
    <property type="term" value="C:toxin-antitoxin complex"/>
    <property type="evidence" value="ECO:0007669"/>
    <property type="project" value="InterPro"/>
</dbReference>
<evidence type="ECO:0000256" key="3">
    <source>
        <dbReference type="ARBA" id="ARBA00022722"/>
    </source>
</evidence>
<dbReference type="PANTHER" id="PTHR34139">
    <property type="entry name" value="UPF0331 PROTEIN MJ0127"/>
    <property type="match status" value="1"/>
</dbReference>
<reference evidence="6 7" key="1">
    <citation type="submission" date="2014-07" db="EMBL/GenBank/DDBJ databases">
        <title>Methanogenic archaea and the global carbon cycle.</title>
        <authorList>
            <person name="Henriksen J.R."/>
            <person name="Luke J."/>
            <person name="Reinhart S."/>
            <person name="Benedict M.N."/>
            <person name="Youngblut N.D."/>
            <person name="Metcalf M.E."/>
            <person name="Whitaker R.J."/>
            <person name="Metcalf W.W."/>
        </authorList>
    </citation>
    <scope>NUCLEOTIDE SEQUENCE [LARGE SCALE GENOMIC DNA]</scope>
    <source>
        <strain evidence="6 7">Z-761</strain>
    </source>
</reference>
<dbReference type="Pfam" id="PF01934">
    <property type="entry name" value="HepT-like"/>
    <property type="match status" value="1"/>
</dbReference>
<gene>
    <name evidence="6" type="ORF">MSVAZ_3104</name>
</gene>
<dbReference type="HOGENOM" id="CLU_142825_3_3_2"/>
<protein>
    <recommendedName>
        <fullName evidence="8">Nucleotidyltransferase</fullName>
    </recommendedName>
</protein>
<keyword evidence="2" id="KW-1277">Toxin-antitoxin system</keyword>
<keyword evidence="4" id="KW-0547">Nucleotide-binding</keyword>
<evidence type="ECO:0008006" key="8">
    <source>
        <dbReference type="Google" id="ProtNLM"/>
    </source>
</evidence>
<keyword evidence="1" id="KW-0597">Phosphoprotein</keyword>
<dbReference type="KEGG" id="mvc:MSVAZ_3104"/>
<dbReference type="STRING" id="1434123.MSVAZ_3104"/>
<dbReference type="GO" id="GO:0004540">
    <property type="term" value="F:RNA nuclease activity"/>
    <property type="evidence" value="ECO:0007669"/>
    <property type="project" value="InterPro"/>
</dbReference>
<sequence length="118" mass="13654">MKAEKRDPIDFLVDILESIENIENFIEGFDFEEFSKDKKTIYAVVRALEIIGEATKNLPDSLKIKYPQVPWRYMAGFRDKVVHGYFGVDLEVVWDTAIEDAPSLKPLITKILDETEKD</sequence>
<evidence type="ECO:0000313" key="7">
    <source>
        <dbReference type="Proteomes" id="UP000033096"/>
    </source>
</evidence>
<name>A0A0E3Q9A5_9EURY</name>
<evidence type="ECO:0000256" key="5">
    <source>
        <dbReference type="ARBA" id="ARBA00022801"/>
    </source>
</evidence>
<dbReference type="AlphaFoldDB" id="A0A0E3Q9A5"/>
<dbReference type="InterPro" id="IPR051813">
    <property type="entry name" value="HepT_RNase_toxin"/>
</dbReference>
<proteinExistence type="predicted"/>
<dbReference type="EMBL" id="CP009520">
    <property type="protein sequence ID" value="AKB45373.1"/>
    <property type="molecule type" value="Genomic_DNA"/>
</dbReference>
<dbReference type="GO" id="GO:0016787">
    <property type="term" value="F:hydrolase activity"/>
    <property type="evidence" value="ECO:0007669"/>
    <property type="project" value="UniProtKB-KW"/>
</dbReference>
<dbReference type="PANTHER" id="PTHR34139:SF1">
    <property type="entry name" value="RNASE MJ1380-RELATED"/>
    <property type="match status" value="1"/>
</dbReference>
<organism evidence="6 7">
    <name type="scientific">Methanosarcina vacuolata Z-761</name>
    <dbReference type="NCBI Taxonomy" id="1434123"/>
    <lineage>
        <taxon>Archaea</taxon>
        <taxon>Methanobacteriati</taxon>
        <taxon>Methanobacteriota</taxon>
        <taxon>Stenosarchaea group</taxon>
        <taxon>Methanomicrobia</taxon>
        <taxon>Methanosarcinales</taxon>
        <taxon>Methanosarcinaceae</taxon>
        <taxon>Methanosarcina</taxon>
    </lineage>
</organism>
<dbReference type="GO" id="GO:0000166">
    <property type="term" value="F:nucleotide binding"/>
    <property type="evidence" value="ECO:0007669"/>
    <property type="project" value="UniProtKB-KW"/>
</dbReference>
<keyword evidence="3" id="KW-0540">Nuclease</keyword>
<evidence type="ECO:0000256" key="1">
    <source>
        <dbReference type="ARBA" id="ARBA00022553"/>
    </source>
</evidence>